<gene>
    <name evidence="3" type="ORF">H9701_03410</name>
</gene>
<dbReference type="GO" id="GO:0016887">
    <property type="term" value="F:ATP hydrolysis activity"/>
    <property type="evidence" value="ECO:0007669"/>
    <property type="project" value="InterPro"/>
</dbReference>
<evidence type="ECO:0000256" key="1">
    <source>
        <dbReference type="ARBA" id="ARBA00022448"/>
    </source>
</evidence>
<dbReference type="InterPro" id="IPR003439">
    <property type="entry name" value="ABC_transporter-like_ATP-bd"/>
</dbReference>
<protein>
    <submittedName>
        <fullName evidence="3">ATP-binding cassette domain-containing protein</fullName>
    </submittedName>
</protein>
<organism evidence="3 4">
    <name type="scientific">Candidatus Intestinimonas pullistercoris</name>
    <dbReference type="NCBI Taxonomy" id="2838623"/>
    <lineage>
        <taxon>Bacteria</taxon>
        <taxon>Bacillati</taxon>
        <taxon>Bacillota</taxon>
        <taxon>Clostridia</taxon>
        <taxon>Eubacteriales</taxon>
        <taxon>Intestinimonas</taxon>
    </lineage>
</organism>
<dbReference type="Proteomes" id="UP000823882">
    <property type="component" value="Unassembled WGS sequence"/>
</dbReference>
<reference evidence="3" key="1">
    <citation type="journal article" date="2021" name="PeerJ">
        <title>Extensive microbial diversity within the chicken gut microbiome revealed by metagenomics and culture.</title>
        <authorList>
            <person name="Gilroy R."/>
            <person name="Ravi A."/>
            <person name="Getino M."/>
            <person name="Pursley I."/>
            <person name="Horton D.L."/>
            <person name="Alikhan N.F."/>
            <person name="Baker D."/>
            <person name="Gharbi K."/>
            <person name="Hall N."/>
            <person name="Watson M."/>
            <person name="Adriaenssens E.M."/>
            <person name="Foster-Nyarko E."/>
            <person name="Jarju S."/>
            <person name="Secka A."/>
            <person name="Antonio M."/>
            <person name="Oren A."/>
            <person name="Chaudhuri R.R."/>
            <person name="La Ragione R."/>
            <person name="Hildebrand F."/>
            <person name="Pallen M.J."/>
        </authorList>
    </citation>
    <scope>NUCLEOTIDE SEQUENCE</scope>
    <source>
        <strain evidence="3">CHK186-1790</strain>
    </source>
</reference>
<dbReference type="SUPFAM" id="SSF52540">
    <property type="entry name" value="P-loop containing nucleoside triphosphate hydrolases"/>
    <property type="match status" value="1"/>
</dbReference>
<feature type="domain" description="ABC transporter" evidence="2">
    <location>
        <begin position="5"/>
        <end position="101"/>
    </location>
</feature>
<dbReference type="EMBL" id="DWWJ01000066">
    <property type="protein sequence ID" value="HJC40587.1"/>
    <property type="molecule type" value="Genomic_DNA"/>
</dbReference>
<dbReference type="Gene3D" id="3.40.50.300">
    <property type="entry name" value="P-loop containing nucleotide triphosphate hydrolases"/>
    <property type="match status" value="1"/>
</dbReference>
<dbReference type="PANTHER" id="PTHR42788">
    <property type="entry name" value="TAURINE IMPORT ATP-BINDING PROTEIN-RELATED"/>
    <property type="match status" value="1"/>
</dbReference>
<evidence type="ECO:0000313" key="3">
    <source>
        <dbReference type="EMBL" id="HJC40587.1"/>
    </source>
</evidence>
<keyword evidence="1" id="KW-0813">Transport</keyword>
<dbReference type="GO" id="GO:0005524">
    <property type="term" value="F:ATP binding"/>
    <property type="evidence" value="ECO:0007669"/>
    <property type="project" value="UniProtKB-KW"/>
</dbReference>
<sequence>LAGLQRPEAGRVEGLKPEEAVLLFQENRLFPWRTVEQHLTDVLPPAHRGEAERWLALSGLTAEAGEWPAALSGGMARRLALVRALALGAQGCRWLLLDEPFTGVDQRRAEGLMEAVRGLRVPVLLCAHESHTLSLADRVVPLEGPPLRRREGEGP</sequence>
<dbReference type="PANTHER" id="PTHR42788:SF13">
    <property type="entry name" value="ALIPHATIC SULFONATES IMPORT ATP-BINDING PROTEIN SSUB"/>
    <property type="match status" value="1"/>
</dbReference>
<dbReference type="Pfam" id="PF00005">
    <property type="entry name" value="ABC_tran"/>
    <property type="match status" value="1"/>
</dbReference>
<name>A0A9D2SZ92_9FIRM</name>
<evidence type="ECO:0000259" key="2">
    <source>
        <dbReference type="Pfam" id="PF00005"/>
    </source>
</evidence>
<proteinExistence type="predicted"/>
<evidence type="ECO:0000313" key="4">
    <source>
        <dbReference type="Proteomes" id="UP000823882"/>
    </source>
</evidence>
<dbReference type="InterPro" id="IPR050166">
    <property type="entry name" value="ABC_transporter_ATP-bind"/>
</dbReference>
<feature type="non-terminal residue" evidence="3">
    <location>
        <position position="1"/>
    </location>
</feature>
<dbReference type="AlphaFoldDB" id="A0A9D2SZ92"/>
<reference evidence="3" key="2">
    <citation type="submission" date="2021-04" db="EMBL/GenBank/DDBJ databases">
        <authorList>
            <person name="Gilroy R."/>
        </authorList>
    </citation>
    <scope>NUCLEOTIDE SEQUENCE</scope>
    <source>
        <strain evidence="3">CHK186-1790</strain>
    </source>
</reference>
<keyword evidence="3" id="KW-0547">Nucleotide-binding</keyword>
<dbReference type="InterPro" id="IPR027417">
    <property type="entry name" value="P-loop_NTPase"/>
</dbReference>
<keyword evidence="3" id="KW-0067">ATP-binding</keyword>
<comment type="caution">
    <text evidence="3">The sequence shown here is derived from an EMBL/GenBank/DDBJ whole genome shotgun (WGS) entry which is preliminary data.</text>
</comment>
<accession>A0A9D2SZ92</accession>